<feature type="domain" description="DUF4020" evidence="1">
    <location>
        <begin position="802"/>
        <end position="918"/>
    </location>
</feature>
<dbReference type="STRING" id="1177179.A11A3_16772"/>
<organism evidence="2 3">
    <name type="scientific">Alcanivorax hongdengensis A-11-3</name>
    <dbReference type="NCBI Taxonomy" id="1177179"/>
    <lineage>
        <taxon>Bacteria</taxon>
        <taxon>Pseudomonadati</taxon>
        <taxon>Pseudomonadota</taxon>
        <taxon>Gammaproteobacteria</taxon>
        <taxon>Oceanospirillales</taxon>
        <taxon>Alcanivoracaceae</taxon>
        <taxon>Alcanivorax</taxon>
    </lineage>
</organism>
<keyword evidence="3" id="KW-1185">Reference proteome</keyword>
<dbReference type="AlphaFoldDB" id="L0WAT3"/>
<dbReference type="Proteomes" id="UP000010164">
    <property type="component" value="Unassembled WGS sequence"/>
</dbReference>
<evidence type="ECO:0000313" key="3">
    <source>
        <dbReference type="Proteomes" id="UP000010164"/>
    </source>
</evidence>
<dbReference type="EMBL" id="AMRJ01000050">
    <property type="protein sequence ID" value="EKF72830.1"/>
    <property type="molecule type" value="Genomic_DNA"/>
</dbReference>
<accession>L0WAT3</accession>
<sequence length="950" mass="108302">LKSQFFRGSLGIEPIRFTKRTRVNAYEELYDGVQRLAERAARGALDWQNRIAEIGGRLPPADEEIISEVEQALREAHTTRFLTNVAKDAEWPRWLNARKHLDALFRTGDLSEKDKLLAWWLAEHFAIEHADTLFELIASHDLQLNPQLWWCIGRELGLNVGKPLEESAIKRWVTILLASAPNQADRHVLLWLAKRCVSHNAVPLALKVFLTMSEHRLRIKPGLRLHDDEDHASSRRLQADCPLRADHWSLNEVWTKYIKPHLGSVAAPLLDGITRQLEDIFGELVAWETASREWDPISYGRSAIEPHEQDRYPKAVDVLIDAARDALEWLSANDSILLDAWLERLVTSGVPLLRRLAIHGITVHPDKSADDRLNWLLARVGLHDVSEHHEVHRAVGLSYAVAGDAARQAVVDAVLAHKRPASDDWTAEKWTARSHFDWLSWLLRAKPNCAVAQAALAPVTATYPEWRLSEHPDLTHWFSSGRWVGSQSPWSIEQLLARTPCEQLDDLLNFQGKQFDGPDRDGLITTIKEACKQQTRWAFGLADVLAERSLWASDLWSAVIRGLQEVELTVDDWQELLTVTSRPELHAAHADEVASLLYALVRDGGKPFALELLEQANTIALPLWQTLEPNPEGEDIDDWLSRAINRPAGKIVEFWINSLSLLIQGKTGVERTLPDNYRQWLTTVVQDETSKGGLGRSLLASQTAFLFGLDETWTRQHLIPLFCEVDRNKFAQTWHGFLVWGDLYPALVDALMPAFLDALQRLDEDLPDKRDRFMEFYTVLALFHVADPMHELLPKLFQHGAMEDRKFFAGHLEYFLRQMNTSAKRHLWDSWLQRYWRDRLQGVPAALDESEIRQMLGWLPHLGELFPEAISLAIGAPTIRIQMEHSSPLFELNDSDLVTRYPDETAELLIYLCNCVEAHHASDLRTVATRLSTLAPDLQHRLDEALARLG</sequence>
<comment type="caution">
    <text evidence="2">The sequence shown here is derived from an EMBL/GenBank/DDBJ whole genome shotgun (WGS) entry which is preliminary data.</text>
</comment>
<dbReference type="InterPro" id="IPR025093">
    <property type="entry name" value="DUF4020"/>
</dbReference>
<dbReference type="OrthoDB" id="2077946at2"/>
<gene>
    <name evidence="2" type="ORF">A11A3_16772</name>
</gene>
<name>L0WAT3_9GAMM</name>
<dbReference type="Pfam" id="PF13212">
    <property type="entry name" value="DUF4020"/>
    <property type="match status" value="1"/>
</dbReference>
<dbReference type="eggNOG" id="COG0846">
    <property type="taxonomic scope" value="Bacteria"/>
</dbReference>
<evidence type="ECO:0000259" key="1">
    <source>
        <dbReference type="Pfam" id="PF13212"/>
    </source>
</evidence>
<feature type="non-terminal residue" evidence="2">
    <location>
        <position position="1"/>
    </location>
</feature>
<proteinExistence type="predicted"/>
<reference evidence="2 3" key="1">
    <citation type="journal article" date="2012" name="J. Bacteriol.">
        <title>Genome Sequence of the Alkane-Degrading Bacterium Alcanivorax hongdengensis Type Strain A-11-3.</title>
        <authorList>
            <person name="Lai Q."/>
            <person name="Shao Z."/>
        </authorList>
    </citation>
    <scope>NUCLEOTIDE SEQUENCE [LARGE SCALE GENOMIC DNA]</scope>
    <source>
        <strain evidence="2 3">A-11-3</strain>
    </source>
</reference>
<dbReference type="PATRIC" id="fig|1177179.3.peg.3296"/>
<dbReference type="RefSeq" id="WP_008930519.1">
    <property type="nucleotide sequence ID" value="NZ_AMRJ01000050.1"/>
</dbReference>
<protein>
    <recommendedName>
        <fullName evidence="1">DUF4020 domain-containing protein</fullName>
    </recommendedName>
</protein>
<evidence type="ECO:0000313" key="2">
    <source>
        <dbReference type="EMBL" id="EKF72830.1"/>
    </source>
</evidence>